<keyword evidence="4" id="KW-0472">Membrane</keyword>
<evidence type="ECO:0000259" key="6">
    <source>
        <dbReference type="PROSITE" id="PS51007"/>
    </source>
</evidence>
<dbReference type="InterPro" id="IPR009056">
    <property type="entry name" value="Cyt_c-like_dom"/>
</dbReference>
<dbReference type="GO" id="GO:0009055">
    <property type="term" value="F:electron transfer activity"/>
    <property type="evidence" value="ECO:0007669"/>
    <property type="project" value="InterPro"/>
</dbReference>
<name>A0A3B1DRS1_9ZZZZ</name>
<dbReference type="InterPro" id="IPR036909">
    <property type="entry name" value="Cyt_c-like_dom_sf"/>
</dbReference>
<dbReference type="SUPFAM" id="SSF46626">
    <property type="entry name" value="Cytochrome c"/>
    <property type="match status" value="2"/>
</dbReference>
<accession>A0A3B1DRS1</accession>
<evidence type="ECO:0000256" key="3">
    <source>
        <dbReference type="ARBA" id="ARBA00023004"/>
    </source>
</evidence>
<dbReference type="PROSITE" id="PS51002">
    <property type="entry name" value="CYTB_NTER"/>
    <property type="match status" value="1"/>
</dbReference>
<dbReference type="GO" id="GO:0016491">
    <property type="term" value="F:oxidoreductase activity"/>
    <property type="evidence" value="ECO:0007669"/>
    <property type="project" value="UniProtKB-KW"/>
</dbReference>
<dbReference type="Pfam" id="PF00034">
    <property type="entry name" value="Cytochrom_C"/>
    <property type="match status" value="1"/>
</dbReference>
<sequence length="602" mass="67415">MWKKAIQTWLNDRTDYLTFLSKYRSRVLPDGPRWAYTTASTLFWMLMVEVVTGLLLMSAYSPSSTTAWGSVFYIEQLPGGAFIRALHYYASQALIILFACHMIRVLLHAAYRTPREIIWVSGMILGPLLIGLAITGNPLPGSHKSFAQIKVEGNIVGTTPIIGPTAQRILIGGDEVGNVAITHLNFLHVALLPLLIGLLTVLHLHQIYRHADFSGEEDVPSDAITYWPHQSIRNLSVFGFCFGIVVFLSLWYGAPMETPLNPDIHDIPRPEWYFLFLFELRGYFTGSYEYIATIIIPTLSLLLLLFLPAIDWVCSKKVSKILHYTIVFGGLIAFTWLTLASMIRDHNDEAFQASKRHMKSLAERAVVLAKRGIPPEGASAMLSNDPKTHGPVLFQKHCASCHSHTNKEGKGIAASPPSAPNLYNFATRNWIAGFLDPEKVKSTHYFGNTSFKEGSMSDGQVEGLSEKQISQVAMALSAEAKLKSQKSIDLADKENIAAGIKLIKNDERCISCHKFYAAGELGEAPELTNYGSREWLIQFIRNPAHARNYGYEEDGAPNDRMPVFADHPGDSRKNLLDQKSIELITDWLRGEWYEPENEENKE</sequence>
<evidence type="ECO:0000256" key="1">
    <source>
        <dbReference type="ARBA" id="ARBA00022617"/>
    </source>
</evidence>
<feature type="transmembrane region" description="Helical" evidence="4">
    <location>
        <begin position="321"/>
        <end position="343"/>
    </location>
</feature>
<dbReference type="Pfam" id="PF13631">
    <property type="entry name" value="Cytochrom_B_N_2"/>
    <property type="match status" value="1"/>
</dbReference>
<dbReference type="PROSITE" id="PS51007">
    <property type="entry name" value="CYTC"/>
    <property type="match status" value="1"/>
</dbReference>
<dbReference type="GO" id="GO:0020037">
    <property type="term" value="F:heme binding"/>
    <property type="evidence" value="ECO:0007669"/>
    <property type="project" value="InterPro"/>
</dbReference>
<dbReference type="InterPro" id="IPR005797">
    <property type="entry name" value="Cyt_b/b6_N"/>
</dbReference>
<dbReference type="GO" id="GO:0022904">
    <property type="term" value="P:respiratory electron transport chain"/>
    <property type="evidence" value="ECO:0007669"/>
    <property type="project" value="InterPro"/>
</dbReference>
<dbReference type="InterPro" id="IPR027387">
    <property type="entry name" value="Cytb/b6-like_sf"/>
</dbReference>
<keyword evidence="4" id="KW-1133">Transmembrane helix</keyword>
<dbReference type="PANTHER" id="PTHR19271:SF16">
    <property type="entry name" value="CYTOCHROME B"/>
    <property type="match status" value="1"/>
</dbReference>
<keyword evidence="3" id="KW-0408">Iron</keyword>
<organism evidence="7">
    <name type="scientific">hydrothermal vent metagenome</name>
    <dbReference type="NCBI Taxonomy" id="652676"/>
    <lineage>
        <taxon>unclassified sequences</taxon>
        <taxon>metagenomes</taxon>
        <taxon>ecological metagenomes</taxon>
    </lineage>
</organism>
<dbReference type="InterPro" id="IPR016174">
    <property type="entry name" value="Di-haem_cyt_TM"/>
</dbReference>
<keyword evidence="2" id="KW-0479">Metal-binding</keyword>
<evidence type="ECO:0000256" key="4">
    <source>
        <dbReference type="SAM" id="Phobius"/>
    </source>
</evidence>
<dbReference type="EMBL" id="UOGL01000264">
    <property type="protein sequence ID" value="VAX38828.1"/>
    <property type="molecule type" value="Genomic_DNA"/>
</dbReference>
<evidence type="ECO:0000259" key="5">
    <source>
        <dbReference type="PROSITE" id="PS51002"/>
    </source>
</evidence>
<feature type="transmembrane region" description="Helical" evidence="4">
    <location>
        <begin position="186"/>
        <end position="204"/>
    </location>
</feature>
<feature type="domain" description="Cytochrome c" evidence="6">
    <location>
        <begin position="385"/>
        <end position="504"/>
    </location>
</feature>
<dbReference type="GO" id="GO:0016020">
    <property type="term" value="C:membrane"/>
    <property type="evidence" value="ECO:0007669"/>
    <property type="project" value="InterPro"/>
</dbReference>
<protein>
    <submittedName>
        <fullName evidence="7">Ubiquinol--cytochrome c reductase, cytochrome B subunit</fullName>
        <ecNumber evidence="7">1.10.2.2</ecNumber>
    </submittedName>
</protein>
<feature type="transmembrane region" description="Helical" evidence="4">
    <location>
        <begin position="117"/>
        <end position="136"/>
    </location>
</feature>
<proteinExistence type="predicted"/>
<feature type="transmembrane region" description="Helical" evidence="4">
    <location>
        <begin position="235"/>
        <end position="254"/>
    </location>
</feature>
<keyword evidence="4" id="KW-0812">Transmembrane</keyword>
<feature type="transmembrane region" description="Helical" evidence="4">
    <location>
        <begin position="34"/>
        <end position="60"/>
    </location>
</feature>
<feature type="domain" description="Cytochrome b/b6 N-terminal region profile" evidence="5">
    <location>
        <begin position="6"/>
        <end position="216"/>
    </location>
</feature>
<dbReference type="GO" id="GO:0046872">
    <property type="term" value="F:metal ion binding"/>
    <property type="evidence" value="ECO:0007669"/>
    <property type="project" value="UniProtKB-KW"/>
</dbReference>
<dbReference type="Gene3D" id="1.20.810.10">
    <property type="entry name" value="Cytochrome Bc1 Complex, Chain C"/>
    <property type="match status" value="1"/>
</dbReference>
<dbReference type="SUPFAM" id="SSF81342">
    <property type="entry name" value="Transmembrane di-heme cytochromes"/>
    <property type="match status" value="1"/>
</dbReference>
<dbReference type="EC" id="1.10.2.2" evidence="7"/>
<gene>
    <name evidence="7" type="ORF">MNBD_PLANCTO02-2068</name>
</gene>
<feature type="transmembrane region" description="Helical" evidence="4">
    <location>
        <begin position="86"/>
        <end position="105"/>
    </location>
</feature>
<reference evidence="7" key="1">
    <citation type="submission" date="2018-06" db="EMBL/GenBank/DDBJ databases">
        <authorList>
            <person name="Zhirakovskaya E."/>
        </authorList>
    </citation>
    <scope>NUCLEOTIDE SEQUENCE</scope>
</reference>
<keyword evidence="7" id="KW-0560">Oxidoreductase</keyword>
<dbReference type="AlphaFoldDB" id="A0A3B1DRS1"/>
<evidence type="ECO:0000313" key="7">
    <source>
        <dbReference type="EMBL" id="VAX38828.1"/>
    </source>
</evidence>
<dbReference type="PANTHER" id="PTHR19271">
    <property type="entry name" value="CYTOCHROME B"/>
    <property type="match status" value="1"/>
</dbReference>
<keyword evidence="1" id="KW-0349">Heme</keyword>
<evidence type="ECO:0000256" key="2">
    <source>
        <dbReference type="ARBA" id="ARBA00022723"/>
    </source>
</evidence>
<dbReference type="Gene3D" id="1.10.760.10">
    <property type="entry name" value="Cytochrome c-like domain"/>
    <property type="match status" value="2"/>
</dbReference>
<feature type="transmembrane region" description="Helical" evidence="4">
    <location>
        <begin position="290"/>
        <end position="309"/>
    </location>
</feature>